<protein>
    <submittedName>
        <fullName evidence="1">Uncharacterized protein</fullName>
    </submittedName>
</protein>
<dbReference type="AlphaFoldDB" id="A0A0E9UDC7"/>
<evidence type="ECO:0000313" key="1">
    <source>
        <dbReference type="EMBL" id="JAH63781.1"/>
    </source>
</evidence>
<name>A0A0E9UDC7_ANGAN</name>
<accession>A0A0E9UDC7</accession>
<proteinExistence type="predicted"/>
<reference evidence="1" key="2">
    <citation type="journal article" date="2015" name="Fish Shellfish Immunol.">
        <title>Early steps in the European eel (Anguilla anguilla)-Vibrio vulnificus interaction in the gills: Role of the RtxA13 toxin.</title>
        <authorList>
            <person name="Callol A."/>
            <person name="Pajuelo D."/>
            <person name="Ebbesson L."/>
            <person name="Teles M."/>
            <person name="MacKenzie S."/>
            <person name="Amaro C."/>
        </authorList>
    </citation>
    <scope>NUCLEOTIDE SEQUENCE</scope>
</reference>
<organism evidence="1">
    <name type="scientific">Anguilla anguilla</name>
    <name type="common">European freshwater eel</name>
    <name type="synonym">Muraena anguilla</name>
    <dbReference type="NCBI Taxonomy" id="7936"/>
    <lineage>
        <taxon>Eukaryota</taxon>
        <taxon>Metazoa</taxon>
        <taxon>Chordata</taxon>
        <taxon>Craniata</taxon>
        <taxon>Vertebrata</taxon>
        <taxon>Euteleostomi</taxon>
        <taxon>Actinopterygii</taxon>
        <taxon>Neopterygii</taxon>
        <taxon>Teleostei</taxon>
        <taxon>Anguilliformes</taxon>
        <taxon>Anguillidae</taxon>
        <taxon>Anguilla</taxon>
    </lineage>
</organism>
<dbReference type="EMBL" id="GBXM01044796">
    <property type="protein sequence ID" value="JAH63781.1"/>
    <property type="molecule type" value="Transcribed_RNA"/>
</dbReference>
<sequence length="45" mass="4772">MEHGDVLLGSVTLNWSSSLNGVEIWDGVLTDGVDWEPSEGEAKAA</sequence>
<reference evidence="1" key="1">
    <citation type="submission" date="2014-11" db="EMBL/GenBank/DDBJ databases">
        <authorList>
            <person name="Amaro Gonzalez C."/>
        </authorList>
    </citation>
    <scope>NUCLEOTIDE SEQUENCE</scope>
</reference>